<name>A0ABP5NRC6_9MICC</name>
<gene>
    <name evidence="1" type="ORF">GCM10009849_29370</name>
</gene>
<reference evidence="2" key="1">
    <citation type="journal article" date="2019" name="Int. J. Syst. Evol. Microbiol.">
        <title>The Global Catalogue of Microorganisms (GCM) 10K type strain sequencing project: providing services to taxonomists for standard genome sequencing and annotation.</title>
        <authorList>
            <consortium name="The Broad Institute Genomics Platform"/>
            <consortium name="The Broad Institute Genome Sequencing Center for Infectious Disease"/>
            <person name="Wu L."/>
            <person name="Ma J."/>
        </authorList>
    </citation>
    <scope>NUCLEOTIDE SEQUENCE [LARGE SCALE GENOMIC DNA]</scope>
    <source>
        <strain evidence="2">JCM 16034</strain>
    </source>
</reference>
<keyword evidence="2" id="KW-1185">Reference proteome</keyword>
<protein>
    <submittedName>
        <fullName evidence="1">Uncharacterized protein</fullName>
    </submittedName>
</protein>
<dbReference type="Proteomes" id="UP001500432">
    <property type="component" value="Unassembled WGS sequence"/>
</dbReference>
<accession>A0ABP5NRC6</accession>
<proteinExistence type="predicted"/>
<evidence type="ECO:0000313" key="2">
    <source>
        <dbReference type="Proteomes" id="UP001500432"/>
    </source>
</evidence>
<sequence>MSSHGARRRPAGALLSWRSGAAGVGAACGEVLMGSFGAGKGERVFTSKGKRTFTPAACRLALTRASAARGLPRLDSRRG</sequence>
<comment type="caution">
    <text evidence="1">The sequence shown here is derived from an EMBL/GenBank/DDBJ whole genome shotgun (WGS) entry which is preliminary data.</text>
</comment>
<organism evidence="1 2">
    <name type="scientific">Sinomonas flava</name>
    <dbReference type="NCBI Taxonomy" id="496857"/>
    <lineage>
        <taxon>Bacteria</taxon>
        <taxon>Bacillati</taxon>
        <taxon>Actinomycetota</taxon>
        <taxon>Actinomycetes</taxon>
        <taxon>Micrococcales</taxon>
        <taxon>Micrococcaceae</taxon>
        <taxon>Sinomonas</taxon>
    </lineage>
</organism>
<evidence type="ECO:0000313" key="1">
    <source>
        <dbReference type="EMBL" id="GAA2202142.1"/>
    </source>
</evidence>
<dbReference type="EMBL" id="BAAAQW010000009">
    <property type="protein sequence ID" value="GAA2202142.1"/>
    <property type="molecule type" value="Genomic_DNA"/>
</dbReference>